<dbReference type="Pfam" id="PF00664">
    <property type="entry name" value="ABC_membrane"/>
    <property type="match status" value="1"/>
</dbReference>
<evidence type="ECO:0000256" key="2">
    <source>
        <dbReference type="ARBA" id="ARBA00022692"/>
    </source>
</evidence>
<evidence type="ECO:0000259" key="10">
    <source>
        <dbReference type="PROSITE" id="PS50893"/>
    </source>
</evidence>
<feature type="transmembrane region" description="Helical" evidence="9">
    <location>
        <begin position="91"/>
        <end position="108"/>
    </location>
</feature>
<dbReference type="GO" id="GO:0005886">
    <property type="term" value="C:plasma membrane"/>
    <property type="evidence" value="ECO:0007669"/>
    <property type="project" value="UniProtKB-SubCell"/>
</dbReference>
<sequence length="635" mass="68741">MSSSQHSSSLPSSSLSSSPLPSSPWRFLWMFVRDGFLGRAILLNLAAAGGIGLMGLEPVAMRGLVDALTGLPGAGLSGNHPSGSPAWTAEVMRWFLLLGGLWIASALFNRLRELVDLHTSPALRHAIQVRLFDHLIDHSPRYFQDNFAGNLGQKVKQAGQSAIQILEILTNDIIRIVVILAIGLTLLVSAQTLFAGLLVGWTVAHLTLSALLARRCLRLSHAFSEEVSSTTGRMVDIIANAELVRAFARRRQELAGLSDALTGEIDRSKELRWFLTKMWFWLFNALLVFQIILIGLAVSEAMAGRMSIGEFAMIFSLASIVGTNVWGLSTRMLGFFEQLGVLSGALDLIVRPHEIPDPPGRPDLSVGDGSIRFEDIRFAHPGSDPETGGSVFDGLSLTIRPGERVALVGPSGAGKSTLVRLLRRQFPLQGGRILIDGQDIAAVSLASLNRAVAEVPQLPSLFHRSIRDNIAYGSEGPDGKGVADEAIRAAAARAHCDRFIEGRAAGYDTVVGERGIQLSGGERQRVAIARAFLKDAPVLVLDEATSSLDSETEHLIQDALLGLFEGRTVIAIAHRLSTVTGMDRILYMEKGRILEDGDHAALLRRDGPYARLWRRQVGGFLPDDAGSITDMEEAR</sequence>
<dbReference type="FunFam" id="3.40.50.300:FF:000218">
    <property type="entry name" value="Multidrug ABC transporter ATP-binding protein"/>
    <property type="match status" value="1"/>
</dbReference>
<dbReference type="InterPro" id="IPR011527">
    <property type="entry name" value="ABC1_TM_dom"/>
</dbReference>
<dbReference type="PANTHER" id="PTHR24221">
    <property type="entry name" value="ATP-BINDING CASSETTE SUB-FAMILY B"/>
    <property type="match status" value="1"/>
</dbReference>
<feature type="transmembrane region" description="Helical" evidence="9">
    <location>
        <begin position="278"/>
        <end position="299"/>
    </location>
</feature>
<keyword evidence="2 9" id="KW-0812">Transmembrane</keyword>
<evidence type="ECO:0000256" key="6">
    <source>
        <dbReference type="ARBA" id="ARBA00023136"/>
    </source>
</evidence>
<name>A0A2B8BNM8_9PROT</name>
<feature type="transmembrane region" description="Helical" evidence="9">
    <location>
        <begin position="36"/>
        <end position="56"/>
    </location>
</feature>
<feature type="transmembrane region" description="Helical" evidence="9">
    <location>
        <begin position="165"/>
        <end position="187"/>
    </location>
</feature>
<dbReference type="PROSITE" id="PS00211">
    <property type="entry name" value="ABC_TRANSPORTER_1"/>
    <property type="match status" value="1"/>
</dbReference>
<evidence type="ECO:0000256" key="4">
    <source>
        <dbReference type="ARBA" id="ARBA00022840"/>
    </source>
</evidence>
<dbReference type="GO" id="GO:0005524">
    <property type="term" value="F:ATP binding"/>
    <property type="evidence" value="ECO:0007669"/>
    <property type="project" value="UniProtKB-KW"/>
</dbReference>
<dbReference type="GO" id="GO:0140359">
    <property type="term" value="F:ABC-type transporter activity"/>
    <property type="evidence" value="ECO:0007669"/>
    <property type="project" value="InterPro"/>
</dbReference>
<dbReference type="SMART" id="SM00382">
    <property type="entry name" value="AAA"/>
    <property type="match status" value="1"/>
</dbReference>
<dbReference type="Pfam" id="PF00005">
    <property type="entry name" value="ABC_tran"/>
    <property type="match status" value="1"/>
</dbReference>
<keyword evidence="5 9" id="KW-1133">Transmembrane helix</keyword>
<dbReference type="EMBL" id="PDKW01000036">
    <property type="protein sequence ID" value="PGH59339.1"/>
    <property type="molecule type" value="Genomic_DNA"/>
</dbReference>
<organism evidence="12 13">
    <name type="scientific">Azospirillum palustre</name>
    <dbReference type="NCBI Taxonomy" id="2044885"/>
    <lineage>
        <taxon>Bacteria</taxon>
        <taxon>Pseudomonadati</taxon>
        <taxon>Pseudomonadota</taxon>
        <taxon>Alphaproteobacteria</taxon>
        <taxon>Rhodospirillales</taxon>
        <taxon>Azospirillaceae</taxon>
        <taxon>Azospirillum</taxon>
    </lineage>
</organism>
<dbReference type="SUPFAM" id="SSF90123">
    <property type="entry name" value="ABC transporter transmembrane region"/>
    <property type="match status" value="1"/>
</dbReference>
<evidence type="ECO:0000256" key="9">
    <source>
        <dbReference type="SAM" id="Phobius"/>
    </source>
</evidence>
<dbReference type="InterPro" id="IPR003593">
    <property type="entry name" value="AAA+_ATPase"/>
</dbReference>
<evidence type="ECO:0000256" key="7">
    <source>
        <dbReference type="ARBA" id="ARBA00024725"/>
    </source>
</evidence>
<proteinExistence type="predicted"/>
<dbReference type="PROSITE" id="PS50929">
    <property type="entry name" value="ABC_TM1F"/>
    <property type="match status" value="1"/>
</dbReference>
<dbReference type="PANTHER" id="PTHR24221:SF654">
    <property type="entry name" value="ATP-BINDING CASSETTE SUB-FAMILY B MEMBER 6"/>
    <property type="match status" value="1"/>
</dbReference>
<dbReference type="Proteomes" id="UP000225379">
    <property type="component" value="Unassembled WGS sequence"/>
</dbReference>
<dbReference type="InterPro" id="IPR039421">
    <property type="entry name" value="Type_1_exporter"/>
</dbReference>
<dbReference type="GO" id="GO:0034040">
    <property type="term" value="F:ATPase-coupled lipid transmembrane transporter activity"/>
    <property type="evidence" value="ECO:0007669"/>
    <property type="project" value="TreeGrafter"/>
</dbReference>
<accession>A0A2B8BNM8</accession>
<feature type="transmembrane region" description="Helical" evidence="9">
    <location>
        <begin position="311"/>
        <end position="329"/>
    </location>
</feature>
<dbReference type="Gene3D" id="1.20.1560.10">
    <property type="entry name" value="ABC transporter type 1, transmembrane domain"/>
    <property type="match status" value="1"/>
</dbReference>
<keyword evidence="4" id="KW-0067">ATP-binding</keyword>
<evidence type="ECO:0000256" key="3">
    <source>
        <dbReference type="ARBA" id="ARBA00022741"/>
    </source>
</evidence>
<dbReference type="InterPro" id="IPR027417">
    <property type="entry name" value="P-loop_NTPase"/>
</dbReference>
<evidence type="ECO:0000256" key="5">
    <source>
        <dbReference type="ARBA" id="ARBA00022989"/>
    </source>
</evidence>
<evidence type="ECO:0000259" key="11">
    <source>
        <dbReference type="PROSITE" id="PS50929"/>
    </source>
</evidence>
<comment type="function">
    <text evidence="7">Part of an ABC transporter complex. Transmembrane domains (TMD) form a pore in the inner membrane and the ATP-binding domain (NBD) is responsible for energy generation.</text>
</comment>
<dbReference type="PROSITE" id="PS50893">
    <property type="entry name" value="ABC_TRANSPORTER_2"/>
    <property type="match status" value="1"/>
</dbReference>
<evidence type="ECO:0000313" key="13">
    <source>
        <dbReference type="Proteomes" id="UP000225379"/>
    </source>
</evidence>
<dbReference type="InterPro" id="IPR017871">
    <property type="entry name" value="ABC_transporter-like_CS"/>
</dbReference>
<dbReference type="OrthoDB" id="5288404at2"/>
<feature type="domain" description="ABC transporter" evidence="10">
    <location>
        <begin position="371"/>
        <end position="615"/>
    </location>
</feature>
<dbReference type="GO" id="GO:0016887">
    <property type="term" value="F:ATP hydrolysis activity"/>
    <property type="evidence" value="ECO:0007669"/>
    <property type="project" value="InterPro"/>
</dbReference>
<dbReference type="AlphaFoldDB" id="A0A2B8BNM8"/>
<evidence type="ECO:0000256" key="1">
    <source>
        <dbReference type="ARBA" id="ARBA00004651"/>
    </source>
</evidence>
<dbReference type="InterPro" id="IPR003439">
    <property type="entry name" value="ABC_transporter-like_ATP-bd"/>
</dbReference>
<dbReference type="Gene3D" id="3.40.50.300">
    <property type="entry name" value="P-loop containing nucleotide triphosphate hydrolases"/>
    <property type="match status" value="1"/>
</dbReference>
<feature type="domain" description="ABC transmembrane type-1" evidence="11">
    <location>
        <begin position="41"/>
        <end position="325"/>
    </location>
</feature>
<evidence type="ECO:0000313" key="12">
    <source>
        <dbReference type="EMBL" id="PGH59339.1"/>
    </source>
</evidence>
<keyword evidence="3" id="KW-0547">Nucleotide-binding</keyword>
<keyword evidence="13" id="KW-1185">Reference proteome</keyword>
<dbReference type="SUPFAM" id="SSF52540">
    <property type="entry name" value="P-loop containing nucleoside triphosphate hydrolases"/>
    <property type="match status" value="1"/>
</dbReference>
<reference evidence="13" key="1">
    <citation type="submission" date="2017-10" db="EMBL/GenBank/DDBJ databases">
        <authorList>
            <person name="Kravchenko I.K."/>
            <person name="Grouzdev D.S."/>
        </authorList>
    </citation>
    <scope>NUCLEOTIDE SEQUENCE [LARGE SCALE GENOMIC DNA]</scope>
    <source>
        <strain evidence="13">B2</strain>
    </source>
</reference>
<gene>
    <name evidence="12" type="ORF">CRT60_01570</name>
</gene>
<protein>
    <submittedName>
        <fullName evidence="12">ABC transporter</fullName>
    </submittedName>
</protein>
<dbReference type="RefSeq" id="WP_098734689.1">
    <property type="nucleotide sequence ID" value="NZ_PDKW01000036.1"/>
</dbReference>
<feature type="region of interest" description="Disordered" evidence="8">
    <location>
        <begin position="1"/>
        <end position="21"/>
    </location>
</feature>
<evidence type="ECO:0000256" key="8">
    <source>
        <dbReference type="SAM" id="MobiDB-lite"/>
    </source>
</evidence>
<comment type="subcellular location">
    <subcellularLocation>
        <location evidence="1">Cell membrane</location>
        <topology evidence="1">Multi-pass membrane protein</topology>
    </subcellularLocation>
</comment>
<keyword evidence="6 9" id="KW-0472">Membrane</keyword>
<dbReference type="InterPro" id="IPR036640">
    <property type="entry name" value="ABC1_TM_sf"/>
</dbReference>
<comment type="caution">
    <text evidence="12">The sequence shown here is derived from an EMBL/GenBank/DDBJ whole genome shotgun (WGS) entry which is preliminary data.</text>
</comment>